<dbReference type="InParanoid" id="A0A317XIS0"/>
<dbReference type="PRINTS" id="PR00886">
    <property type="entry name" value="HIGHMOBLTY12"/>
</dbReference>
<keyword evidence="2 3" id="KW-0539">Nucleus</keyword>
<feature type="domain" description="HMG box" evidence="5">
    <location>
        <begin position="22"/>
        <end position="90"/>
    </location>
</feature>
<evidence type="ECO:0000256" key="1">
    <source>
        <dbReference type="ARBA" id="ARBA00023125"/>
    </source>
</evidence>
<dbReference type="InterPro" id="IPR036910">
    <property type="entry name" value="HMG_box_dom_sf"/>
</dbReference>
<accession>A0A317XIS0</accession>
<dbReference type="OrthoDB" id="6247875at2759"/>
<dbReference type="SUPFAM" id="SSF47095">
    <property type="entry name" value="HMG-box"/>
    <property type="match status" value="1"/>
</dbReference>
<dbReference type="AlphaFoldDB" id="A0A317XIS0"/>
<protein>
    <submittedName>
        <fullName evidence="6">HMG-box</fullName>
    </submittedName>
</protein>
<dbReference type="InterPro" id="IPR009071">
    <property type="entry name" value="HMG_box_dom"/>
</dbReference>
<evidence type="ECO:0000313" key="7">
    <source>
        <dbReference type="Proteomes" id="UP000246740"/>
    </source>
</evidence>
<evidence type="ECO:0000256" key="3">
    <source>
        <dbReference type="PROSITE-ProRule" id="PRU00267"/>
    </source>
</evidence>
<dbReference type="PANTHER" id="PTHR46040">
    <property type="entry name" value="HIGH MOBILITY GROUP PROTEIN 2"/>
    <property type="match status" value="1"/>
</dbReference>
<dbReference type="SMART" id="SM00398">
    <property type="entry name" value="HMG"/>
    <property type="match status" value="1"/>
</dbReference>
<evidence type="ECO:0000256" key="4">
    <source>
        <dbReference type="SAM" id="MobiDB-lite"/>
    </source>
</evidence>
<dbReference type="PROSITE" id="PS50118">
    <property type="entry name" value="HMG_BOX_2"/>
    <property type="match status" value="1"/>
</dbReference>
<gene>
    <name evidence="6" type="ORF">BCV70DRAFT_166997</name>
</gene>
<evidence type="ECO:0000256" key="2">
    <source>
        <dbReference type="ARBA" id="ARBA00023242"/>
    </source>
</evidence>
<organism evidence="6 7">
    <name type="scientific">Testicularia cyperi</name>
    <dbReference type="NCBI Taxonomy" id="1882483"/>
    <lineage>
        <taxon>Eukaryota</taxon>
        <taxon>Fungi</taxon>
        <taxon>Dikarya</taxon>
        <taxon>Basidiomycota</taxon>
        <taxon>Ustilaginomycotina</taxon>
        <taxon>Ustilaginomycetes</taxon>
        <taxon>Ustilaginales</taxon>
        <taxon>Anthracoideaceae</taxon>
        <taxon>Testicularia</taxon>
    </lineage>
</organism>
<evidence type="ECO:0000313" key="6">
    <source>
        <dbReference type="EMBL" id="PWY97418.1"/>
    </source>
</evidence>
<dbReference type="GO" id="GO:0005634">
    <property type="term" value="C:nucleus"/>
    <property type="evidence" value="ECO:0007669"/>
    <property type="project" value="UniProtKB-UniRule"/>
</dbReference>
<dbReference type="InterPro" id="IPR051965">
    <property type="entry name" value="ChromReg_NeuronalGeneExpr"/>
</dbReference>
<sequence>MDAASRLAKRRLKRKEESLGKPRRPVSAYLAFVNSVRPARQTQNPDMSLTDLTRMMANEWRELSAEQRKMWEDDAARLKAQYDQDLEAWI</sequence>
<dbReference type="Pfam" id="PF00505">
    <property type="entry name" value="HMG_box"/>
    <property type="match status" value="1"/>
</dbReference>
<dbReference type="Gene3D" id="1.10.30.10">
    <property type="entry name" value="High mobility group box domain"/>
    <property type="match status" value="1"/>
</dbReference>
<feature type="region of interest" description="Disordered" evidence="4">
    <location>
        <begin position="1"/>
        <end position="22"/>
    </location>
</feature>
<proteinExistence type="predicted"/>
<dbReference type="GO" id="GO:0003677">
    <property type="term" value="F:DNA binding"/>
    <property type="evidence" value="ECO:0007669"/>
    <property type="project" value="UniProtKB-UniRule"/>
</dbReference>
<name>A0A317XIS0_9BASI</name>
<dbReference type="STRING" id="1882483.A0A317XIS0"/>
<feature type="DNA-binding region" description="HMG box" evidence="3">
    <location>
        <begin position="22"/>
        <end position="90"/>
    </location>
</feature>
<feature type="non-terminal residue" evidence="6">
    <location>
        <position position="90"/>
    </location>
</feature>
<dbReference type="PANTHER" id="PTHR46040:SF3">
    <property type="entry name" value="HIGH MOBILITY GROUP PROTEIN 2"/>
    <property type="match status" value="1"/>
</dbReference>
<evidence type="ECO:0000259" key="5">
    <source>
        <dbReference type="PROSITE" id="PS50118"/>
    </source>
</evidence>
<dbReference type="GO" id="GO:0010468">
    <property type="term" value="P:regulation of gene expression"/>
    <property type="evidence" value="ECO:0007669"/>
    <property type="project" value="TreeGrafter"/>
</dbReference>
<keyword evidence="1 3" id="KW-0238">DNA-binding</keyword>
<dbReference type="Proteomes" id="UP000246740">
    <property type="component" value="Unassembled WGS sequence"/>
</dbReference>
<keyword evidence="7" id="KW-1185">Reference proteome</keyword>
<dbReference type="EMBL" id="KZ819208">
    <property type="protein sequence ID" value="PWY97418.1"/>
    <property type="molecule type" value="Genomic_DNA"/>
</dbReference>
<reference evidence="6 7" key="1">
    <citation type="journal article" date="2018" name="Mol. Biol. Evol.">
        <title>Broad Genomic Sampling Reveals a Smut Pathogenic Ancestry of the Fungal Clade Ustilaginomycotina.</title>
        <authorList>
            <person name="Kijpornyongpan T."/>
            <person name="Mondo S.J."/>
            <person name="Barry K."/>
            <person name="Sandor L."/>
            <person name="Lee J."/>
            <person name="Lipzen A."/>
            <person name="Pangilinan J."/>
            <person name="LaButti K."/>
            <person name="Hainaut M."/>
            <person name="Henrissat B."/>
            <person name="Grigoriev I.V."/>
            <person name="Spatafora J.W."/>
            <person name="Aime M.C."/>
        </authorList>
    </citation>
    <scope>NUCLEOTIDE SEQUENCE [LARGE SCALE GENOMIC DNA]</scope>
    <source>
        <strain evidence="6 7">MCA 3645</strain>
    </source>
</reference>